<dbReference type="InterPro" id="IPR050640">
    <property type="entry name" value="Bact_2-comp_sensor_kinase"/>
</dbReference>
<dbReference type="InterPro" id="IPR036890">
    <property type="entry name" value="HATPase_C_sf"/>
</dbReference>
<dbReference type="Pfam" id="PF00672">
    <property type="entry name" value="HAMP"/>
    <property type="match status" value="1"/>
</dbReference>
<accession>A0A916QGD8</accession>
<comment type="caution">
    <text evidence="9">The sequence shown here is derived from an EMBL/GenBank/DDBJ whole genome shotgun (WGS) entry which is preliminary data.</text>
</comment>
<comment type="subcellular location">
    <subcellularLocation>
        <location evidence="1">Cell membrane</location>
        <topology evidence="1">Multi-pass membrane protein</topology>
    </subcellularLocation>
</comment>
<keyword evidence="7" id="KW-0812">Transmembrane</keyword>
<keyword evidence="3" id="KW-0597">Phosphoprotein</keyword>
<keyword evidence="7" id="KW-1133">Transmembrane helix</keyword>
<dbReference type="RefSeq" id="WP_200966280.1">
    <property type="nucleotide sequence ID" value="NZ_BMAQ01000009.1"/>
</dbReference>
<reference evidence="9" key="1">
    <citation type="submission" date="2020-08" db="EMBL/GenBank/DDBJ databases">
        <authorList>
            <person name="Uke A."/>
            <person name="Chhe C."/>
            <person name="Baramee S."/>
            <person name="Kosugi A."/>
        </authorList>
    </citation>
    <scope>NUCLEOTIDE SEQUENCE</scope>
    <source>
        <strain evidence="9">DA-C8</strain>
    </source>
</reference>
<dbReference type="EMBL" id="BMAQ01000009">
    <property type="protein sequence ID" value="GFR38026.1"/>
    <property type="molecule type" value="Genomic_DNA"/>
</dbReference>
<keyword evidence="2" id="KW-1003">Cell membrane</keyword>
<dbReference type="Pfam" id="PF02518">
    <property type="entry name" value="HATPase_c"/>
    <property type="match status" value="1"/>
</dbReference>
<dbReference type="AlphaFoldDB" id="A0A916QGD8"/>
<evidence type="ECO:0000259" key="8">
    <source>
        <dbReference type="PROSITE" id="PS50885"/>
    </source>
</evidence>
<reference evidence="9" key="2">
    <citation type="journal article" date="2021" name="Data Brief">
        <title>Draft genome sequence data of the facultative, thermophilic, xylanolytic bacterium Paenibacillus sp. strain DA-C8.</title>
        <authorList>
            <person name="Chhe C."/>
            <person name="Uke A."/>
            <person name="Baramee S."/>
            <person name="Ungkulpasvich U."/>
            <person name="Tachaapaikoon C."/>
            <person name="Pason P."/>
            <person name="Waeonukul R."/>
            <person name="Ratanakhanokchai K."/>
            <person name="Kosugi A."/>
        </authorList>
    </citation>
    <scope>NUCLEOTIDE SEQUENCE</scope>
    <source>
        <strain evidence="9">DA-C8</strain>
    </source>
</reference>
<evidence type="ECO:0000313" key="10">
    <source>
        <dbReference type="Proteomes" id="UP000654993"/>
    </source>
</evidence>
<evidence type="ECO:0000313" key="9">
    <source>
        <dbReference type="EMBL" id="GFR38026.1"/>
    </source>
</evidence>
<evidence type="ECO:0000256" key="5">
    <source>
        <dbReference type="ARBA" id="ARBA00022777"/>
    </source>
</evidence>
<dbReference type="PANTHER" id="PTHR34220:SF7">
    <property type="entry name" value="SENSOR HISTIDINE KINASE YPDA"/>
    <property type="match status" value="1"/>
</dbReference>
<keyword evidence="5 9" id="KW-0418">Kinase</keyword>
<dbReference type="Pfam" id="PF06580">
    <property type="entry name" value="His_kinase"/>
    <property type="match status" value="1"/>
</dbReference>
<dbReference type="Gene3D" id="6.10.340.10">
    <property type="match status" value="1"/>
</dbReference>
<dbReference type="Gene3D" id="3.30.565.10">
    <property type="entry name" value="Histidine kinase-like ATPase, C-terminal domain"/>
    <property type="match status" value="1"/>
</dbReference>
<evidence type="ECO:0000256" key="3">
    <source>
        <dbReference type="ARBA" id="ARBA00022553"/>
    </source>
</evidence>
<evidence type="ECO:0000256" key="7">
    <source>
        <dbReference type="SAM" id="Phobius"/>
    </source>
</evidence>
<keyword evidence="6 7" id="KW-0472">Membrane</keyword>
<sequence length="586" mass="68424">MPRFNLFRKLVVFNLILLIPIVVLYFYSNKTSTNVLATELTRSHTNQLIFFQDQINTNVGLLALWPNLLLQDPDISNLKHIWTYNKHLNFEQIKLMRRIQSKLNIQQSSADFVSQILIYSPSLRRVVSVNDVKEYDEQELLSSLRTKGWQVTAQDDGSYLFKIMSTPSPYLADPFDHNLVIEVQFSSQNIEKMLDEFKRDGRRDPFYYHADTGYLIYNRTADRELARQLVEHLDMSDGLPIKNEIVNIENNKYMVHVALSDTLGWYLVDYLPLSEVMSPIQRSNRLFYSSVIALLLMSLVTAYMLYAQVQVPLKQLIRGFNRLKNEDYTVRLEPKGHSEFSFVFRRFNSMVEQIQELFEHVYLEKIHVREARLKQLQSQINPHFFYNCFSFISSMAKLQDTRAVIAMSQNLASYFRYTTRQEKEWVTVWEEMEFVRNYLEIQKLRKKRLDYTIELPEELYSWLIPRILIQPIVENAIIHGVEQKAGAGLIRITGKVEQGQATMTVEDNGRGMSESEMEALGRQMAQPMDEEMGCGLWNVHQRMVLRYGNGAGVRLSRSELGGLRVDLIWSEANVLRRASDDRSLTG</sequence>
<dbReference type="SUPFAM" id="SSF55874">
    <property type="entry name" value="ATPase domain of HSP90 chaperone/DNA topoisomerase II/histidine kinase"/>
    <property type="match status" value="1"/>
</dbReference>
<feature type="domain" description="HAMP" evidence="8">
    <location>
        <begin position="307"/>
        <end position="359"/>
    </location>
</feature>
<keyword evidence="4" id="KW-0808">Transferase</keyword>
<feature type="transmembrane region" description="Helical" evidence="7">
    <location>
        <begin position="6"/>
        <end position="27"/>
    </location>
</feature>
<name>A0A916QGD8_9BACL</name>
<dbReference type="CDD" id="cd06225">
    <property type="entry name" value="HAMP"/>
    <property type="match status" value="1"/>
</dbReference>
<proteinExistence type="predicted"/>
<dbReference type="GO" id="GO:0005886">
    <property type="term" value="C:plasma membrane"/>
    <property type="evidence" value="ECO:0007669"/>
    <property type="project" value="UniProtKB-SubCell"/>
</dbReference>
<dbReference type="PROSITE" id="PS50885">
    <property type="entry name" value="HAMP"/>
    <property type="match status" value="1"/>
</dbReference>
<protein>
    <submittedName>
        <fullName evidence="9">Sensor histidine kinase</fullName>
    </submittedName>
</protein>
<keyword evidence="10" id="KW-1185">Reference proteome</keyword>
<organism evidence="9 10">
    <name type="scientific">Insulibacter thermoxylanivorax</name>
    <dbReference type="NCBI Taxonomy" id="2749268"/>
    <lineage>
        <taxon>Bacteria</taxon>
        <taxon>Bacillati</taxon>
        <taxon>Bacillota</taxon>
        <taxon>Bacilli</taxon>
        <taxon>Bacillales</taxon>
        <taxon>Paenibacillaceae</taxon>
        <taxon>Insulibacter</taxon>
    </lineage>
</organism>
<evidence type="ECO:0000256" key="2">
    <source>
        <dbReference type="ARBA" id="ARBA00022475"/>
    </source>
</evidence>
<dbReference type="InterPro" id="IPR003594">
    <property type="entry name" value="HATPase_dom"/>
</dbReference>
<dbReference type="Proteomes" id="UP000654993">
    <property type="component" value="Unassembled WGS sequence"/>
</dbReference>
<dbReference type="SMART" id="SM00304">
    <property type="entry name" value="HAMP"/>
    <property type="match status" value="1"/>
</dbReference>
<evidence type="ECO:0000256" key="6">
    <source>
        <dbReference type="ARBA" id="ARBA00023136"/>
    </source>
</evidence>
<feature type="transmembrane region" description="Helical" evidence="7">
    <location>
        <begin position="286"/>
        <end position="306"/>
    </location>
</feature>
<dbReference type="SUPFAM" id="SSF158472">
    <property type="entry name" value="HAMP domain-like"/>
    <property type="match status" value="1"/>
</dbReference>
<dbReference type="GO" id="GO:0000155">
    <property type="term" value="F:phosphorelay sensor kinase activity"/>
    <property type="evidence" value="ECO:0007669"/>
    <property type="project" value="InterPro"/>
</dbReference>
<evidence type="ECO:0000256" key="1">
    <source>
        <dbReference type="ARBA" id="ARBA00004651"/>
    </source>
</evidence>
<evidence type="ECO:0000256" key="4">
    <source>
        <dbReference type="ARBA" id="ARBA00022679"/>
    </source>
</evidence>
<dbReference type="PANTHER" id="PTHR34220">
    <property type="entry name" value="SENSOR HISTIDINE KINASE YPDA"/>
    <property type="match status" value="1"/>
</dbReference>
<dbReference type="InterPro" id="IPR003660">
    <property type="entry name" value="HAMP_dom"/>
</dbReference>
<gene>
    <name evidence="9" type="ORF">PRECH8_13220</name>
</gene>
<dbReference type="InterPro" id="IPR010559">
    <property type="entry name" value="Sig_transdc_His_kin_internal"/>
</dbReference>